<dbReference type="AlphaFoldDB" id="A0A1G6P8D4"/>
<name>A0A1G6P8D4_9NOCA</name>
<evidence type="ECO:0000313" key="3">
    <source>
        <dbReference type="Proteomes" id="UP000199417"/>
    </source>
</evidence>
<organism evidence="2 3">
    <name type="scientific">Rhodococcus tukisamuensis</name>
    <dbReference type="NCBI Taxonomy" id="168276"/>
    <lineage>
        <taxon>Bacteria</taxon>
        <taxon>Bacillati</taxon>
        <taxon>Actinomycetota</taxon>
        <taxon>Actinomycetes</taxon>
        <taxon>Mycobacteriales</taxon>
        <taxon>Nocardiaceae</taxon>
        <taxon>Rhodococcus</taxon>
    </lineage>
</organism>
<gene>
    <name evidence="2" type="ORF">SAMN05444580_101823</name>
</gene>
<evidence type="ECO:0000256" key="1">
    <source>
        <dbReference type="SAM" id="Phobius"/>
    </source>
</evidence>
<reference evidence="2 3" key="1">
    <citation type="submission" date="2016-10" db="EMBL/GenBank/DDBJ databases">
        <authorList>
            <person name="de Groot N.N."/>
        </authorList>
    </citation>
    <scope>NUCLEOTIDE SEQUENCE [LARGE SCALE GENOMIC DNA]</scope>
    <source>
        <strain evidence="2 3">JCM 11308</strain>
    </source>
</reference>
<keyword evidence="1" id="KW-0472">Membrane</keyword>
<feature type="transmembrane region" description="Helical" evidence="1">
    <location>
        <begin position="76"/>
        <end position="96"/>
    </location>
</feature>
<dbReference type="EMBL" id="FNAB01000001">
    <property type="protein sequence ID" value="SDC76492.1"/>
    <property type="molecule type" value="Genomic_DNA"/>
</dbReference>
<protein>
    <submittedName>
        <fullName evidence="2">Uncharacterized protein</fullName>
    </submittedName>
</protein>
<keyword evidence="3" id="KW-1185">Reference proteome</keyword>
<feature type="transmembrane region" description="Helical" evidence="1">
    <location>
        <begin position="45"/>
        <end position="64"/>
    </location>
</feature>
<proteinExistence type="predicted"/>
<keyword evidence="1" id="KW-1133">Transmembrane helix</keyword>
<accession>A0A1G6P8D4</accession>
<dbReference type="STRING" id="168276.SAMN05444580_101823"/>
<keyword evidence="1" id="KW-0812">Transmembrane</keyword>
<dbReference type="Proteomes" id="UP000199417">
    <property type="component" value="Unassembled WGS sequence"/>
</dbReference>
<evidence type="ECO:0000313" key="2">
    <source>
        <dbReference type="EMBL" id="SDC76492.1"/>
    </source>
</evidence>
<feature type="transmembrane region" description="Helical" evidence="1">
    <location>
        <begin position="12"/>
        <end position="33"/>
    </location>
</feature>
<sequence length="124" mass="13021">MTENTGSGMYLVRALAAGLVTVIAVGVPTDIIDTRFFGREVPARGWEHPVHVATATLTALWFGIRPGAQERRPTGAMAGVVLAVISLAMLTIAVVLRRRQSLCGPDCAGPAERTAAAQEPSIAQ</sequence>